<dbReference type="PROSITE" id="PS50236">
    <property type="entry name" value="CHCR"/>
    <property type="match status" value="1"/>
</dbReference>
<dbReference type="GO" id="GO:0006898">
    <property type="term" value="P:receptor-mediated endocytosis"/>
    <property type="evidence" value="ECO:0007669"/>
    <property type="project" value="TreeGrafter"/>
</dbReference>
<name>A0AAV7ENM5_ARIFI</name>
<dbReference type="GO" id="GO:0071439">
    <property type="term" value="C:clathrin complex"/>
    <property type="evidence" value="ECO:0007669"/>
    <property type="project" value="TreeGrafter"/>
</dbReference>
<proteinExistence type="predicted"/>
<dbReference type="PANTHER" id="PTHR10292:SF1">
    <property type="entry name" value="CLATHRIN HEAVY CHAIN"/>
    <property type="match status" value="1"/>
</dbReference>
<dbReference type="EMBL" id="JAINDJ010000004">
    <property type="protein sequence ID" value="KAG9450428.1"/>
    <property type="molecule type" value="Genomic_DNA"/>
</dbReference>
<dbReference type="InterPro" id="IPR000547">
    <property type="entry name" value="Clathrin_H-chain/VPS_repeat"/>
</dbReference>
<sequence length="129" mass="14746">MSQMEGGCPIDYNTIADLFLQSLVEFFGTLSREWALECMKNLLLVNLRGNLQITVQAANENSEQLGIDACIRLFQQFKSYEGLYFFLGSYLSSRLDPDIHFKYIEGAAKTGQIKDVKHRSLLWSNVRRG</sequence>
<accession>A0AAV7ENM5</accession>
<dbReference type="PANTHER" id="PTHR10292">
    <property type="entry name" value="CLATHRIN HEAVY CHAIN RELATED"/>
    <property type="match status" value="1"/>
</dbReference>
<dbReference type="GO" id="GO:0006886">
    <property type="term" value="P:intracellular protein transport"/>
    <property type="evidence" value="ECO:0007669"/>
    <property type="project" value="UniProtKB-UniRule"/>
</dbReference>
<evidence type="ECO:0000313" key="2">
    <source>
        <dbReference type="EMBL" id="KAG9450428.1"/>
    </source>
</evidence>
<evidence type="ECO:0000313" key="3">
    <source>
        <dbReference type="Proteomes" id="UP000825729"/>
    </source>
</evidence>
<evidence type="ECO:0000256" key="1">
    <source>
        <dbReference type="PROSITE-ProRule" id="PRU01006"/>
    </source>
</evidence>
<dbReference type="InterPro" id="IPR055358">
    <property type="entry name" value="CHCR"/>
</dbReference>
<gene>
    <name evidence="2" type="ORF">H6P81_010393</name>
</gene>
<dbReference type="AlphaFoldDB" id="A0AAV7ENM5"/>
<dbReference type="GO" id="GO:0005794">
    <property type="term" value="C:Golgi apparatus"/>
    <property type="evidence" value="ECO:0007669"/>
    <property type="project" value="TreeGrafter"/>
</dbReference>
<dbReference type="SUPFAM" id="SSF48371">
    <property type="entry name" value="ARM repeat"/>
    <property type="match status" value="1"/>
</dbReference>
<dbReference type="GO" id="GO:0009506">
    <property type="term" value="C:plasmodesma"/>
    <property type="evidence" value="ECO:0007669"/>
    <property type="project" value="TreeGrafter"/>
</dbReference>
<keyword evidence="3" id="KW-1185">Reference proteome</keyword>
<dbReference type="GO" id="GO:0005886">
    <property type="term" value="C:plasma membrane"/>
    <property type="evidence" value="ECO:0007669"/>
    <property type="project" value="TreeGrafter"/>
</dbReference>
<protein>
    <submittedName>
        <fullName evidence="2">Uncharacterized protein</fullName>
    </submittedName>
</protein>
<dbReference type="InterPro" id="IPR016024">
    <property type="entry name" value="ARM-type_fold"/>
</dbReference>
<dbReference type="Pfam" id="PF00637">
    <property type="entry name" value="Clathrin"/>
    <property type="match status" value="1"/>
</dbReference>
<feature type="repeat" description="CHCR" evidence="1">
    <location>
        <begin position="58"/>
        <end position="129"/>
    </location>
</feature>
<reference evidence="2 3" key="1">
    <citation type="submission" date="2021-07" db="EMBL/GenBank/DDBJ databases">
        <title>The Aristolochia fimbriata genome: insights into angiosperm evolution, floral development and chemical biosynthesis.</title>
        <authorList>
            <person name="Jiao Y."/>
        </authorList>
    </citation>
    <scope>NUCLEOTIDE SEQUENCE [LARGE SCALE GENOMIC DNA]</scope>
    <source>
        <strain evidence="2">IBCAS-2021</strain>
        <tissue evidence="2">Leaf</tissue>
    </source>
</reference>
<dbReference type="Proteomes" id="UP000825729">
    <property type="component" value="Unassembled WGS sequence"/>
</dbReference>
<dbReference type="GO" id="GO:0032051">
    <property type="term" value="F:clathrin light chain binding"/>
    <property type="evidence" value="ECO:0007669"/>
    <property type="project" value="TreeGrafter"/>
</dbReference>
<comment type="caution">
    <text evidence="2">The sequence shown here is derived from an EMBL/GenBank/DDBJ whole genome shotgun (WGS) entry which is preliminary data.</text>
</comment>
<dbReference type="GO" id="GO:0009507">
    <property type="term" value="C:chloroplast"/>
    <property type="evidence" value="ECO:0007669"/>
    <property type="project" value="TreeGrafter"/>
</dbReference>
<organism evidence="2 3">
    <name type="scientific">Aristolochia fimbriata</name>
    <name type="common">White veined hardy Dutchman's pipe vine</name>
    <dbReference type="NCBI Taxonomy" id="158543"/>
    <lineage>
        <taxon>Eukaryota</taxon>
        <taxon>Viridiplantae</taxon>
        <taxon>Streptophyta</taxon>
        <taxon>Embryophyta</taxon>
        <taxon>Tracheophyta</taxon>
        <taxon>Spermatophyta</taxon>
        <taxon>Magnoliopsida</taxon>
        <taxon>Magnoliidae</taxon>
        <taxon>Piperales</taxon>
        <taxon>Aristolochiaceae</taxon>
        <taxon>Aristolochia</taxon>
    </lineage>
</organism>